<organism evidence="1">
    <name type="scientific">uncultured Caudovirales phage</name>
    <dbReference type="NCBI Taxonomy" id="2100421"/>
    <lineage>
        <taxon>Viruses</taxon>
        <taxon>Duplodnaviria</taxon>
        <taxon>Heunggongvirae</taxon>
        <taxon>Uroviricota</taxon>
        <taxon>Caudoviricetes</taxon>
        <taxon>Peduoviridae</taxon>
        <taxon>Maltschvirus</taxon>
        <taxon>Maltschvirus maltsch</taxon>
    </lineage>
</organism>
<sequence>MSKIAEKMFEEDGKIIVQQKHDFSPVLERAKALKSAGADSLGESKLVGLVPMKMWAEWAKKWGVNPNDAAAMREVVARELNSSDNAHLRVWEGRY</sequence>
<proteinExistence type="predicted"/>
<name>A0A6J7WYK2_9CAUD</name>
<evidence type="ECO:0000313" key="1">
    <source>
        <dbReference type="EMBL" id="CAB5222867.1"/>
    </source>
</evidence>
<dbReference type="EMBL" id="LR798304">
    <property type="protein sequence ID" value="CAB5222867.1"/>
    <property type="molecule type" value="Genomic_DNA"/>
</dbReference>
<protein>
    <submittedName>
        <fullName evidence="1">Uncharacterized protein</fullName>
    </submittedName>
</protein>
<gene>
    <name evidence="1" type="ORF">UFOVP373_38</name>
</gene>
<reference evidence="1" key="1">
    <citation type="submission" date="2020-05" db="EMBL/GenBank/DDBJ databases">
        <authorList>
            <person name="Chiriac C."/>
            <person name="Salcher M."/>
            <person name="Ghai R."/>
            <person name="Kavagutti S V."/>
        </authorList>
    </citation>
    <scope>NUCLEOTIDE SEQUENCE</scope>
</reference>
<accession>A0A6J7WYK2</accession>